<dbReference type="PANTHER" id="PTHR42978:SF6">
    <property type="entry name" value="QUORUM-QUENCHING LACTONASE YTNP-RELATED"/>
    <property type="match status" value="1"/>
</dbReference>
<dbReference type="EMBL" id="WUEY01000012">
    <property type="protein sequence ID" value="NEI72547.1"/>
    <property type="molecule type" value="Genomic_DNA"/>
</dbReference>
<comment type="similarity">
    <text evidence="1">Belongs to the metallo-beta-lactamase superfamily.</text>
</comment>
<evidence type="ECO:0000313" key="6">
    <source>
        <dbReference type="EMBL" id="NEI72547.1"/>
    </source>
</evidence>
<dbReference type="Gene3D" id="3.60.15.10">
    <property type="entry name" value="Ribonuclease Z/Hydroxyacylglutathione hydrolase-like"/>
    <property type="match status" value="1"/>
</dbReference>
<evidence type="ECO:0000256" key="1">
    <source>
        <dbReference type="ARBA" id="ARBA00007749"/>
    </source>
</evidence>
<protein>
    <submittedName>
        <fullName evidence="6">MBL fold metallo-hydrolase</fullName>
    </submittedName>
</protein>
<organism evidence="6 7">
    <name type="scientific">Rhizobium lusitanum</name>
    <dbReference type="NCBI Taxonomy" id="293958"/>
    <lineage>
        <taxon>Bacteria</taxon>
        <taxon>Pseudomonadati</taxon>
        <taxon>Pseudomonadota</taxon>
        <taxon>Alphaproteobacteria</taxon>
        <taxon>Hyphomicrobiales</taxon>
        <taxon>Rhizobiaceae</taxon>
        <taxon>Rhizobium/Agrobacterium group</taxon>
        <taxon>Rhizobium</taxon>
    </lineage>
</organism>
<feature type="domain" description="Metallo-beta-lactamase" evidence="5">
    <location>
        <begin position="100"/>
        <end position="303"/>
    </location>
</feature>
<dbReference type="Proteomes" id="UP000483035">
    <property type="component" value="Unassembled WGS sequence"/>
</dbReference>
<accession>A0A6L9UEI6</accession>
<evidence type="ECO:0000256" key="4">
    <source>
        <dbReference type="ARBA" id="ARBA00022833"/>
    </source>
</evidence>
<keyword evidence="4" id="KW-0862">Zinc</keyword>
<keyword evidence="3 6" id="KW-0378">Hydrolase</keyword>
<evidence type="ECO:0000313" key="7">
    <source>
        <dbReference type="Proteomes" id="UP000483035"/>
    </source>
</evidence>
<dbReference type="Pfam" id="PF00753">
    <property type="entry name" value="Lactamase_B"/>
    <property type="match status" value="1"/>
</dbReference>
<keyword evidence="2" id="KW-0479">Metal-binding</keyword>
<reference evidence="6 7" key="1">
    <citation type="submission" date="2019-12" db="EMBL/GenBank/DDBJ databases">
        <title>Rhizobium genotypes associated with high levels of biological nitrogen fixation by grain legumes in a temperate-maritime cropping system.</title>
        <authorList>
            <person name="Maluk M."/>
            <person name="Francesc Ferrando Molina F."/>
            <person name="Lopez Del Egido L."/>
            <person name="Lafos M."/>
            <person name="Langarica-Fuentes A."/>
            <person name="Gebre Yohannes G."/>
            <person name="Young M.W."/>
            <person name="Martin P."/>
            <person name="Gantlett R."/>
            <person name="Kenicer G."/>
            <person name="Hawes C."/>
            <person name="Begg G.S."/>
            <person name="Quilliam R.S."/>
            <person name="Squire G.R."/>
            <person name="Poole P.S."/>
            <person name="Young P.W."/>
            <person name="Iannetta P.M."/>
            <person name="James E.K."/>
        </authorList>
    </citation>
    <scope>NUCLEOTIDE SEQUENCE [LARGE SCALE GENOMIC DNA]</scope>
    <source>
        <strain evidence="6 7">JHI1118</strain>
    </source>
</reference>
<dbReference type="CDD" id="cd07720">
    <property type="entry name" value="OPHC2-like_MBL-fold"/>
    <property type="match status" value="1"/>
</dbReference>
<sequence length="330" mass="36133">MIANSGGRSEFGFVFGGGRRVRAAAGQVLSGGEGQWEKKPGAFPVAQTPAVCHRRLGDFIVTTLSDGYLDNVIDSFVGAPAEWIRQSVQERLGHQILRTDVNVFLIRSPDRLILVDAGTGGTMDPTAGSLPACMAAAGIAAGDIDAILITHAHADHLNGLTGRDGRPLFPNAEIVLHEDELSYWNDDAMMAAAPRSETRFFEAVRFQLAPYGGRVRTFREGRIFPGIEGIPCPGHTRGHAAYLVSSRGERLLLWGDLVHAEEFQIERPGIATIWDYDQAMAVDSRRALFEWAARDNLTISGAHLHYPGFSRLVNEDGRYRLLIEPRAYVV</sequence>
<dbReference type="GO" id="GO:0016787">
    <property type="term" value="F:hydrolase activity"/>
    <property type="evidence" value="ECO:0007669"/>
    <property type="project" value="UniProtKB-KW"/>
</dbReference>
<dbReference type="AlphaFoldDB" id="A0A6L9UEI6"/>
<dbReference type="PANTHER" id="PTHR42978">
    <property type="entry name" value="QUORUM-QUENCHING LACTONASE YTNP-RELATED-RELATED"/>
    <property type="match status" value="1"/>
</dbReference>
<evidence type="ECO:0000256" key="2">
    <source>
        <dbReference type="ARBA" id="ARBA00022723"/>
    </source>
</evidence>
<dbReference type="InterPro" id="IPR001279">
    <property type="entry name" value="Metallo-B-lactamas"/>
</dbReference>
<dbReference type="SMART" id="SM00849">
    <property type="entry name" value="Lactamase_B"/>
    <property type="match status" value="1"/>
</dbReference>
<evidence type="ECO:0000259" key="5">
    <source>
        <dbReference type="SMART" id="SM00849"/>
    </source>
</evidence>
<dbReference type="InterPro" id="IPR036866">
    <property type="entry name" value="RibonucZ/Hydroxyglut_hydro"/>
</dbReference>
<dbReference type="InterPro" id="IPR051013">
    <property type="entry name" value="MBL_superfamily_lactonases"/>
</dbReference>
<dbReference type="RefSeq" id="WP_163990066.1">
    <property type="nucleotide sequence ID" value="NZ_WUEY01000012.1"/>
</dbReference>
<dbReference type="GO" id="GO:0046872">
    <property type="term" value="F:metal ion binding"/>
    <property type="evidence" value="ECO:0007669"/>
    <property type="project" value="UniProtKB-KW"/>
</dbReference>
<proteinExistence type="inferred from homology"/>
<name>A0A6L9UEI6_9HYPH</name>
<comment type="caution">
    <text evidence="6">The sequence shown here is derived from an EMBL/GenBank/DDBJ whole genome shotgun (WGS) entry which is preliminary data.</text>
</comment>
<gene>
    <name evidence="6" type="ORF">GR212_23590</name>
</gene>
<dbReference type="SUPFAM" id="SSF56281">
    <property type="entry name" value="Metallo-hydrolase/oxidoreductase"/>
    <property type="match status" value="1"/>
</dbReference>
<evidence type="ECO:0000256" key="3">
    <source>
        <dbReference type="ARBA" id="ARBA00022801"/>
    </source>
</evidence>